<evidence type="ECO:0000256" key="2">
    <source>
        <dbReference type="ARBA" id="ARBA00022679"/>
    </source>
</evidence>
<organism evidence="4 5">
    <name type="scientific">Solidesulfovibrio aerotolerans</name>
    <dbReference type="NCBI Taxonomy" id="295255"/>
    <lineage>
        <taxon>Bacteria</taxon>
        <taxon>Pseudomonadati</taxon>
        <taxon>Thermodesulfobacteriota</taxon>
        <taxon>Desulfovibrionia</taxon>
        <taxon>Desulfovibrionales</taxon>
        <taxon>Desulfovibrionaceae</taxon>
        <taxon>Solidesulfovibrio</taxon>
    </lineage>
</organism>
<name>A0A7C9N024_9BACT</name>
<evidence type="ECO:0000256" key="1">
    <source>
        <dbReference type="ARBA" id="ARBA00022603"/>
    </source>
</evidence>
<dbReference type="PANTHER" id="PTHR43167:SF1">
    <property type="entry name" value="PUTATIVE (AFU_ORTHOLOGUE AFUA_6G01830)-RELATED"/>
    <property type="match status" value="1"/>
</dbReference>
<keyword evidence="5" id="KW-1185">Reference proteome</keyword>
<dbReference type="AlphaFoldDB" id="A0A7C9N024"/>
<dbReference type="Proteomes" id="UP000482487">
    <property type="component" value="Unassembled WGS sequence"/>
</dbReference>
<dbReference type="InterPro" id="IPR029063">
    <property type="entry name" value="SAM-dependent_MTases_sf"/>
</dbReference>
<sequence length="198" mass="20890">MFHDLSPAMLARMTELEAIDAADRADGTPHNQRLRQIPPNTGRYLAILAASAPAGQMVEVGTSAGYSALWLSLACRQRGDVLTSIDRDPDKLVLARQTLDLTGSSDVVRLVSGDALDIVAAMAGVAFAFVDANRDVLLACVELLADRLVPGGLVAVDNVISHAAEIPGVLERILADPRFDAVVVPIGSGVLTARRTAR</sequence>
<reference evidence="4 5" key="1">
    <citation type="submission" date="2020-01" db="EMBL/GenBank/DDBJ databases">
        <title>Genome sequence of Desulfovibrio aerotolerans DSM 16695(T).</title>
        <authorList>
            <person name="Karnachuk O."/>
            <person name="Avakyan M."/>
            <person name="Mardanov A."/>
            <person name="Kadnikov V."/>
            <person name="Ravin N."/>
        </authorList>
    </citation>
    <scope>NUCLEOTIDE SEQUENCE [LARGE SCALE GENOMIC DNA]</scope>
    <source>
        <strain evidence="4 5">DSM 16695</strain>
    </source>
</reference>
<dbReference type="SUPFAM" id="SSF53335">
    <property type="entry name" value="S-adenosyl-L-methionine-dependent methyltransferases"/>
    <property type="match status" value="1"/>
</dbReference>
<dbReference type="Gene3D" id="3.40.50.150">
    <property type="entry name" value="Vaccinia Virus protein VP39"/>
    <property type="match status" value="1"/>
</dbReference>
<dbReference type="PANTHER" id="PTHR43167">
    <property type="entry name" value="PUTATIVE (AFU_ORTHOLOGUE AFUA_6G01830)-RELATED"/>
    <property type="match status" value="1"/>
</dbReference>
<dbReference type="GO" id="GO:0008171">
    <property type="term" value="F:O-methyltransferase activity"/>
    <property type="evidence" value="ECO:0007669"/>
    <property type="project" value="InterPro"/>
</dbReference>
<dbReference type="OrthoDB" id="9811000at2"/>
<dbReference type="InterPro" id="IPR002935">
    <property type="entry name" value="SAM_O-MeTrfase"/>
</dbReference>
<dbReference type="PROSITE" id="PS51682">
    <property type="entry name" value="SAM_OMT_I"/>
    <property type="match status" value="1"/>
</dbReference>
<dbReference type="EMBL" id="WVUD01000003">
    <property type="protein sequence ID" value="MYL82071.1"/>
    <property type="molecule type" value="Genomic_DNA"/>
</dbReference>
<dbReference type="RefSeq" id="WP_160958511.1">
    <property type="nucleotide sequence ID" value="NZ_WVUD01000003.1"/>
</dbReference>
<evidence type="ECO:0000313" key="5">
    <source>
        <dbReference type="Proteomes" id="UP000482487"/>
    </source>
</evidence>
<gene>
    <name evidence="4" type="ORF">GTA51_02825</name>
</gene>
<evidence type="ECO:0000256" key="3">
    <source>
        <dbReference type="ARBA" id="ARBA00022691"/>
    </source>
</evidence>
<keyword evidence="3" id="KW-0949">S-adenosyl-L-methionine</keyword>
<evidence type="ECO:0000313" key="4">
    <source>
        <dbReference type="EMBL" id="MYL82071.1"/>
    </source>
</evidence>
<proteinExistence type="predicted"/>
<keyword evidence="1 4" id="KW-0489">Methyltransferase</keyword>
<comment type="caution">
    <text evidence="4">The sequence shown here is derived from an EMBL/GenBank/DDBJ whole genome shotgun (WGS) entry which is preliminary data.</text>
</comment>
<dbReference type="GO" id="GO:0032259">
    <property type="term" value="P:methylation"/>
    <property type="evidence" value="ECO:0007669"/>
    <property type="project" value="UniProtKB-KW"/>
</dbReference>
<keyword evidence="2 4" id="KW-0808">Transferase</keyword>
<protein>
    <submittedName>
        <fullName evidence="4">O-methyltransferase</fullName>
    </submittedName>
</protein>
<dbReference type="Pfam" id="PF01596">
    <property type="entry name" value="Methyltransf_3"/>
    <property type="match status" value="1"/>
</dbReference>
<accession>A0A7C9N024</accession>